<dbReference type="Gene3D" id="2.120.10.30">
    <property type="entry name" value="TolB, C-terminal domain"/>
    <property type="match status" value="1"/>
</dbReference>
<dbReference type="SUPFAM" id="SSF50952">
    <property type="entry name" value="Soluble quinoprotein glucose dehydrogenase"/>
    <property type="match status" value="1"/>
</dbReference>
<dbReference type="PANTHER" id="PTHR19328">
    <property type="entry name" value="HEDGEHOG-INTERACTING PROTEIN"/>
    <property type="match status" value="1"/>
</dbReference>
<keyword evidence="1" id="KW-0732">Signal</keyword>
<dbReference type="InterPro" id="IPR011041">
    <property type="entry name" value="Quinoprot_gluc/sorb_DH_b-prop"/>
</dbReference>
<evidence type="ECO:0000259" key="2">
    <source>
        <dbReference type="Pfam" id="PF07995"/>
    </source>
</evidence>
<dbReference type="EMBL" id="BAAANH010000008">
    <property type="protein sequence ID" value="GAA1769633.1"/>
    <property type="molecule type" value="Genomic_DNA"/>
</dbReference>
<dbReference type="PANTHER" id="PTHR19328:SF75">
    <property type="entry name" value="ALDOSE SUGAR DEHYDROGENASE YLII"/>
    <property type="match status" value="1"/>
</dbReference>
<evidence type="ECO:0000313" key="4">
    <source>
        <dbReference type="Proteomes" id="UP001500506"/>
    </source>
</evidence>
<name>A0ABP4X3T3_9MICO</name>
<dbReference type="InterPro" id="IPR011042">
    <property type="entry name" value="6-blade_b-propeller_TolB-like"/>
</dbReference>
<dbReference type="InterPro" id="IPR012938">
    <property type="entry name" value="Glc/Sorbosone_DH"/>
</dbReference>
<feature type="signal peptide" evidence="1">
    <location>
        <begin position="1"/>
        <end position="30"/>
    </location>
</feature>
<evidence type="ECO:0000313" key="3">
    <source>
        <dbReference type="EMBL" id="GAA1769633.1"/>
    </source>
</evidence>
<proteinExistence type="predicted"/>
<dbReference type="Pfam" id="PF07995">
    <property type="entry name" value="GSDH"/>
    <property type="match status" value="1"/>
</dbReference>
<feature type="chain" id="PRO_5045274012" description="Glucose/Sorbosone dehydrogenase domain-containing protein" evidence="1">
    <location>
        <begin position="31"/>
        <end position="1230"/>
    </location>
</feature>
<sequence length="1230" mass="129860">MLGKSVRSMLIGAIAGVTVIAGAGIAPATAQPPDSVTAGFQPLALFDDYISGSLREQGPWHVNTPGAADGAFASSEVPASLSGKALALLHGGTNPNVQYRGNAYASLGDLAIEASARGTLFFEVLADDPSRTRLNVGLSADDSPGLGADTTGDALDLNDFGPQFTIDERGLVARDGAAEVVLDAELPADGILRVWLDVDNENDAYTVHTAAPGEAPQPATGAQGEATFAFRTATADPLVTLLVLNDPDDLPTAPTWLDSIFVSPSAGSTADPAPAFSSVVDFQNLTAGAINGQDGWTATAGATIAADPADAANSALQLVGANTKVHRALDAIEASATGTLFFRFQRSGLVDTSIALTDVDAPAAFGDSRVQANNQRSSVLNVRPPAGFTPVGTWAENTWQCVWMVADNTTDTFTIHSRGGEYVTTTQLPVDQAGTYGFRSQVAGALDRFFVIQGATSPGTQWIDDIAIDPASKNLRVPSGDASDCEASDVAEAPLSTPVPRTPLPSDVTFHLSDVTTIPGSAAGSPRINFLAEVPGRDDVYAVPDLNGRLWLVDDGAPTAYLDATTRFPDFVRSPSLGTGLGFVAHHPEFARNGRFYTVHTEAGAALTAKTPTLPAPSDTRVHGVITEWTATDPSASTFEGTSREVLRIGFSRFLHGIQQIGFNPTAAPDAADYGKLYIAVGDGNENPNFAPDPQNPGKPQGKLLRIDPAGTNGPGAAYGIPADNPFVGQAGALGEVWALGFRNPHRFSWDAADGRMFVGQIGEKTIDSIYQIEKGDNAGWNEREGSFVFKKSDSGNVYPLPADDDANGYDYPVLDLGRNTGVSLVTGFAYRGEAHPEFDGGYVFGDIVDGDIRYTSASALRRGQAQPMFYGVKLVGPDGAPTTMPQLAGSSRVDLRFGTDAEGEIYLLSKANGKIWKVTDVTGVPERTECEPSGVVLDDIDAGVNWSPLTPSNWEFPGDEIVLKTPGTAPTGPRRPFEYATLTAGPELGSLRYEAEVRLDESTSASNRDVVLIWNYQSPTKFYYAHLSQDNAIYPHNGIFVVNDADRVRIDDQWTGKVGAPRAVDDMLWHDVRLDYCADTGEIAVYVDNSEIPLMTATDTAFSGGRVGFGSFDNFGRARDVSITATPLVPPTPPLDVSATAQVRCVFGQPFLTVWIANREAVPVAATLTSEYGTRKVTSIAPGRSAFRVFVPRASGIADGSVGVEATATIDGLPRSIAFDAAYTGRDCR</sequence>
<keyword evidence="4" id="KW-1185">Reference proteome</keyword>
<comment type="caution">
    <text evidence="3">The sequence shown here is derived from an EMBL/GenBank/DDBJ whole genome shotgun (WGS) entry which is preliminary data.</text>
</comment>
<accession>A0ABP4X3T3</accession>
<reference evidence="4" key="1">
    <citation type="journal article" date="2019" name="Int. J. Syst. Evol. Microbiol.">
        <title>The Global Catalogue of Microorganisms (GCM) 10K type strain sequencing project: providing services to taxonomists for standard genome sequencing and annotation.</title>
        <authorList>
            <consortium name="The Broad Institute Genomics Platform"/>
            <consortium name="The Broad Institute Genome Sequencing Center for Infectious Disease"/>
            <person name="Wu L."/>
            <person name="Ma J."/>
        </authorList>
    </citation>
    <scope>NUCLEOTIDE SEQUENCE [LARGE SCALE GENOMIC DNA]</scope>
    <source>
        <strain evidence="4">JCM 14319</strain>
    </source>
</reference>
<gene>
    <name evidence="3" type="ORF">GCM10009747_33470</name>
</gene>
<evidence type="ECO:0000256" key="1">
    <source>
        <dbReference type="SAM" id="SignalP"/>
    </source>
</evidence>
<dbReference type="Proteomes" id="UP001500506">
    <property type="component" value="Unassembled WGS sequence"/>
</dbReference>
<organism evidence="3 4">
    <name type="scientific">Agromyces humatus</name>
    <dbReference type="NCBI Taxonomy" id="279573"/>
    <lineage>
        <taxon>Bacteria</taxon>
        <taxon>Bacillati</taxon>
        <taxon>Actinomycetota</taxon>
        <taxon>Actinomycetes</taxon>
        <taxon>Micrococcales</taxon>
        <taxon>Microbacteriaceae</taxon>
        <taxon>Agromyces</taxon>
    </lineage>
</organism>
<dbReference type="Gene3D" id="2.60.120.560">
    <property type="entry name" value="Exo-inulinase, domain 1"/>
    <property type="match status" value="1"/>
</dbReference>
<dbReference type="RefSeq" id="WP_232499609.1">
    <property type="nucleotide sequence ID" value="NZ_BAAANH010000008.1"/>
</dbReference>
<feature type="domain" description="Glucose/Sorbosone dehydrogenase" evidence="2">
    <location>
        <begin position="547"/>
        <end position="858"/>
    </location>
</feature>
<protein>
    <recommendedName>
        <fullName evidence="2">Glucose/Sorbosone dehydrogenase domain-containing protein</fullName>
    </recommendedName>
</protein>